<dbReference type="EMBL" id="KQ030613">
    <property type="protein sequence ID" value="KJZ70668.1"/>
    <property type="molecule type" value="Genomic_DNA"/>
</dbReference>
<dbReference type="AlphaFoldDB" id="A0A0F7ZS34"/>
<proteinExistence type="predicted"/>
<evidence type="ECO:0000313" key="4">
    <source>
        <dbReference type="Proteomes" id="UP000054481"/>
    </source>
</evidence>
<protein>
    <recommendedName>
        <fullName evidence="2">HAM1-like N-terminal domain-containing protein</fullName>
    </recommendedName>
</protein>
<sequence length="475" mass="53045">MLSCFGIRKSHSRDGEREPLLPQYNDDTSRETRLHEKLHTYQMLRAVSKGYMPSNEQAIVHLRSLLSADVLNPDLLELSPSGRALIRSTKMWITQLIELLQHKSGQNQIQDFVWYLTKARLDIDFGEIGARAAASKAKADASATLASLRTVGSLLLTNSEFRVFLADLSTIAREIFRDTALTLADVSRRAGDQLQPSAEATDSLKHPSGSSEAGPTDEDLENQVQEVAQVVSSGAAEVVGEARHSIAEHVTGDEQKALLQRLKQAVLKLRKRPDYSESASTLSLLLRRYLAAYSKLTSDTVHAVEHEVGSSREADKSVDNFWQFMTSIGDREQWAQVEKSFKEVVEAGRSDPEFDKLTQELADLVQGMLTDPGFFDNAEERLQHVRTRVRRARINTASSITSLVRVKVAGLSLAADDVGYWIRLHSRLLRTTDEGLVNFHLDKRGMDIALDIEIGRDRVEEILSLRRGWPGSSSR</sequence>
<dbReference type="PANTHER" id="PTHR31138:SF4">
    <property type="entry name" value="DUF5923 DOMAIN-CONTAINING PROTEIN"/>
    <property type="match status" value="1"/>
</dbReference>
<feature type="domain" description="HAM1-like N-terminal" evidence="2">
    <location>
        <begin position="26"/>
        <end position="203"/>
    </location>
</feature>
<evidence type="ECO:0000313" key="3">
    <source>
        <dbReference type="EMBL" id="KJZ70668.1"/>
    </source>
</evidence>
<feature type="region of interest" description="Disordered" evidence="1">
    <location>
        <begin position="1"/>
        <end position="29"/>
    </location>
</feature>
<feature type="domain" description="HAM1-like N-terminal" evidence="2">
    <location>
        <begin position="221"/>
        <end position="375"/>
    </location>
</feature>
<dbReference type="OrthoDB" id="5407957at2759"/>
<dbReference type="InterPro" id="IPR045967">
    <property type="entry name" value="HAM1-like_N"/>
</dbReference>
<organism evidence="3 4">
    <name type="scientific">Hirsutella minnesotensis 3608</name>
    <dbReference type="NCBI Taxonomy" id="1043627"/>
    <lineage>
        <taxon>Eukaryota</taxon>
        <taxon>Fungi</taxon>
        <taxon>Dikarya</taxon>
        <taxon>Ascomycota</taxon>
        <taxon>Pezizomycotina</taxon>
        <taxon>Sordariomycetes</taxon>
        <taxon>Hypocreomycetidae</taxon>
        <taxon>Hypocreales</taxon>
        <taxon>Ophiocordycipitaceae</taxon>
        <taxon>Hirsutella</taxon>
    </lineage>
</organism>
<keyword evidence="4" id="KW-1185">Reference proteome</keyword>
<evidence type="ECO:0000259" key="2">
    <source>
        <dbReference type="Pfam" id="PF19343"/>
    </source>
</evidence>
<evidence type="ECO:0000256" key="1">
    <source>
        <dbReference type="SAM" id="MobiDB-lite"/>
    </source>
</evidence>
<dbReference type="Proteomes" id="UP000054481">
    <property type="component" value="Unassembled WGS sequence"/>
</dbReference>
<dbReference type="PANTHER" id="PTHR31138">
    <property type="entry name" value="CHROMOSOME 19, WHOLE GENOME SHOTGUN SEQUENCE"/>
    <property type="match status" value="1"/>
</dbReference>
<gene>
    <name evidence="3" type="ORF">HIM_09941</name>
</gene>
<dbReference type="Pfam" id="PF19343">
    <property type="entry name" value="HAM1_N"/>
    <property type="match status" value="2"/>
</dbReference>
<reference evidence="3 4" key="1">
    <citation type="journal article" date="2014" name="Genome Biol. Evol.">
        <title>Comparative genomics and transcriptomics analyses reveal divergent lifestyle features of nematode endoparasitic fungus Hirsutella minnesotensis.</title>
        <authorList>
            <person name="Lai Y."/>
            <person name="Liu K."/>
            <person name="Zhang X."/>
            <person name="Zhang X."/>
            <person name="Li K."/>
            <person name="Wang N."/>
            <person name="Shu C."/>
            <person name="Wu Y."/>
            <person name="Wang C."/>
            <person name="Bushley K.E."/>
            <person name="Xiang M."/>
            <person name="Liu X."/>
        </authorList>
    </citation>
    <scope>NUCLEOTIDE SEQUENCE [LARGE SCALE GENOMIC DNA]</scope>
    <source>
        <strain evidence="3 4">3608</strain>
    </source>
</reference>
<name>A0A0F7ZS34_9HYPO</name>
<accession>A0A0F7ZS34</accession>
<feature type="region of interest" description="Disordered" evidence="1">
    <location>
        <begin position="192"/>
        <end position="219"/>
    </location>
</feature>